<organism evidence="1">
    <name type="scientific">Arion vulgaris</name>
    <dbReference type="NCBI Taxonomy" id="1028688"/>
    <lineage>
        <taxon>Eukaryota</taxon>
        <taxon>Metazoa</taxon>
        <taxon>Spiralia</taxon>
        <taxon>Lophotrochozoa</taxon>
        <taxon>Mollusca</taxon>
        <taxon>Gastropoda</taxon>
        <taxon>Heterobranchia</taxon>
        <taxon>Euthyneura</taxon>
        <taxon>Panpulmonata</taxon>
        <taxon>Eupulmonata</taxon>
        <taxon>Stylommatophora</taxon>
        <taxon>Helicina</taxon>
        <taxon>Arionoidea</taxon>
        <taxon>Arionidae</taxon>
        <taxon>Arion</taxon>
    </lineage>
</organism>
<gene>
    <name evidence="1" type="primary">ORF94623</name>
</gene>
<protein>
    <submittedName>
        <fullName evidence="1">Uncharacterized protein</fullName>
    </submittedName>
</protein>
<dbReference type="AlphaFoldDB" id="A0A0B7A338"/>
<dbReference type="EMBL" id="HACG01028373">
    <property type="protein sequence ID" value="CEK75238.1"/>
    <property type="molecule type" value="Transcribed_RNA"/>
</dbReference>
<accession>A0A0B7A338</accession>
<reference evidence="1" key="1">
    <citation type="submission" date="2014-12" db="EMBL/GenBank/DDBJ databases">
        <title>Insight into the proteome of Arion vulgaris.</title>
        <authorList>
            <person name="Aradska J."/>
            <person name="Bulat T."/>
            <person name="Smidak R."/>
            <person name="Sarate P."/>
            <person name="Gangsoo J."/>
            <person name="Sialana F."/>
            <person name="Bilban M."/>
            <person name="Lubec G."/>
        </authorList>
    </citation>
    <scope>NUCLEOTIDE SEQUENCE</scope>
    <source>
        <tissue evidence="1">Skin</tissue>
    </source>
</reference>
<sequence>MPKAATKSPTTCCPPFSECANHKNRKAFQIKFTAYSVTPSTSQKLYKEIGFYKSNHVDKSVNNCSHKQTTLQDHNGMPAFMLDLKVQ</sequence>
<proteinExistence type="predicted"/>
<name>A0A0B7A338_9EUPU</name>
<evidence type="ECO:0000313" key="1">
    <source>
        <dbReference type="EMBL" id="CEK75238.1"/>
    </source>
</evidence>